<accession>T0L967</accession>
<keyword evidence="2" id="KW-1185">Reference proteome</keyword>
<dbReference type="Proteomes" id="UP000053780">
    <property type="component" value="Unassembled WGS sequence"/>
</dbReference>
<dbReference type="HOGENOM" id="CLU_2038711_0_0_1"/>
<evidence type="ECO:0000313" key="1">
    <source>
        <dbReference type="EMBL" id="EQB60968.1"/>
    </source>
</evidence>
<dbReference type="AlphaFoldDB" id="T0L967"/>
<sequence length="121" mass="14477">MNTENTTFKDNKIKLIEEIDFSNSENDIILSLGRKEIQKALNDAKLNIHSILKKHRDYLNNLLDEDHLILRSSVKYNLLKKYLDGYKITREFIDETITKVKYDANKIIDKYKDEFYQYLLN</sequence>
<organism evidence="1 2">
    <name type="scientific">Vairimorpha apis BRL 01</name>
    <dbReference type="NCBI Taxonomy" id="1037528"/>
    <lineage>
        <taxon>Eukaryota</taxon>
        <taxon>Fungi</taxon>
        <taxon>Fungi incertae sedis</taxon>
        <taxon>Microsporidia</taxon>
        <taxon>Nosematidae</taxon>
        <taxon>Vairimorpha</taxon>
    </lineage>
</organism>
<dbReference type="EMBL" id="KE647194">
    <property type="protein sequence ID" value="EQB60968.1"/>
    <property type="molecule type" value="Genomic_DNA"/>
</dbReference>
<dbReference type="VEuPathDB" id="MicrosporidiaDB:NAPIS_ORF01460"/>
<name>T0L967_9MICR</name>
<protein>
    <submittedName>
        <fullName evidence="1">Uncharacterized protein</fullName>
    </submittedName>
</protein>
<proteinExistence type="predicted"/>
<gene>
    <name evidence="1" type="ORF">NAPIS_ORF01460</name>
</gene>
<evidence type="ECO:0000313" key="2">
    <source>
        <dbReference type="Proteomes" id="UP000053780"/>
    </source>
</evidence>
<reference evidence="1 2" key="1">
    <citation type="journal article" date="2013" name="BMC Genomics">
        <title>Genome sequencing and comparative genomics of honey bee microsporidia, Nosema apis reveal novel insights into host-parasite interactions.</title>
        <authorList>
            <person name="Chen Yp."/>
            <person name="Pettis J.S."/>
            <person name="Zhao Y."/>
            <person name="Liu X."/>
            <person name="Tallon L.J."/>
            <person name="Sadzewicz L.D."/>
            <person name="Li R."/>
            <person name="Zheng H."/>
            <person name="Huang S."/>
            <person name="Zhang X."/>
            <person name="Hamilton M.C."/>
            <person name="Pernal S.F."/>
            <person name="Melathopoulos A.P."/>
            <person name="Yan X."/>
            <person name="Evans J.D."/>
        </authorList>
    </citation>
    <scope>NUCLEOTIDE SEQUENCE [LARGE SCALE GENOMIC DNA]</scope>
    <source>
        <strain evidence="1 2">BRL 01</strain>
    </source>
</reference>